<reference evidence="5" key="1">
    <citation type="submission" date="2015-08" db="EMBL/GenBank/DDBJ databases">
        <authorList>
            <person name="Babu N.S."/>
            <person name="Beckwith C.J."/>
            <person name="Beseler K.G."/>
            <person name="Brison A."/>
            <person name="Carone J.V."/>
            <person name="Caskin T.P."/>
            <person name="Diamond M."/>
            <person name="Durham M.E."/>
            <person name="Foxe J.M."/>
            <person name="Go M."/>
            <person name="Henderson B.A."/>
            <person name="Jones I.B."/>
            <person name="McGettigan J.A."/>
            <person name="Micheletti S.J."/>
            <person name="Nasrallah M.E."/>
            <person name="Ortiz D."/>
            <person name="Piller C.R."/>
            <person name="Privatt S.R."/>
            <person name="Schneider S.L."/>
            <person name="Sharp S."/>
            <person name="Smith T.C."/>
            <person name="Stanton J.D."/>
            <person name="Ullery H.E."/>
            <person name="Wilson R.J."/>
            <person name="Serrano M.G."/>
            <person name="Buck G."/>
            <person name="Lee V."/>
            <person name="Wang Y."/>
            <person name="Carvalho R."/>
            <person name="Voegtly L."/>
            <person name="Shi R."/>
            <person name="Duckworth R."/>
            <person name="Johnson A."/>
            <person name="Loviza R."/>
            <person name="Walstead R."/>
            <person name="Shah Z."/>
            <person name="Kiflezghi M."/>
            <person name="Wade K."/>
            <person name="Ball S.L."/>
            <person name="Bradley K.W."/>
            <person name="Asai D.J."/>
            <person name="Bowman C.A."/>
            <person name="Russell D.A."/>
            <person name="Pope W.H."/>
            <person name="Jacobs-Sera D."/>
            <person name="Hendrix R.W."/>
            <person name="Hatfull G.F."/>
        </authorList>
    </citation>
    <scope>NUCLEOTIDE SEQUENCE</scope>
</reference>
<dbReference type="PANTHER" id="PTHR14226">
    <property type="entry name" value="NEUROPATHY TARGET ESTERASE/SWISS CHEESE D.MELANOGASTER"/>
    <property type="match status" value="1"/>
</dbReference>
<dbReference type="InterPro" id="IPR016035">
    <property type="entry name" value="Acyl_Trfase/lysoPLipase"/>
</dbReference>
<gene>
    <name evidence="5" type="ORF">NOCA2200038</name>
</gene>
<dbReference type="PROSITE" id="PS51635">
    <property type="entry name" value="PNPLA"/>
    <property type="match status" value="1"/>
</dbReference>
<evidence type="ECO:0000256" key="2">
    <source>
        <dbReference type="ARBA" id="ARBA00022963"/>
    </source>
</evidence>
<dbReference type="InterPro" id="IPR050301">
    <property type="entry name" value="NTE"/>
</dbReference>
<dbReference type="AlphaFoldDB" id="A0A2P2BY19"/>
<name>A0A2P2BY19_9ZZZZ</name>
<keyword evidence="2" id="KW-0442">Lipid degradation</keyword>
<evidence type="ECO:0000313" key="5">
    <source>
        <dbReference type="EMBL" id="CUR54648.1"/>
    </source>
</evidence>
<dbReference type="EMBL" id="CZKA01000013">
    <property type="protein sequence ID" value="CUR54648.1"/>
    <property type="molecule type" value="Genomic_DNA"/>
</dbReference>
<keyword evidence="3" id="KW-0443">Lipid metabolism</keyword>
<evidence type="ECO:0000256" key="1">
    <source>
        <dbReference type="ARBA" id="ARBA00022801"/>
    </source>
</evidence>
<proteinExistence type="predicted"/>
<dbReference type="GO" id="GO:0016787">
    <property type="term" value="F:hydrolase activity"/>
    <property type="evidence" value="ECO:0007669"/>
    <property type="project" value="UniProtKB-KW"/>
</dbReference>
<evidence type="ECO:0000256" key="3">
    <source>
        <dbReference type="ARBA" id="ARBA00023098"/>
    </source>
</evidence>
<dbReference type="PANTHER" id="PTHR14226:SF29">
    <property type="entry name" value="NEUROPATHY TARGET ESTERASE SWS"/>
    <property type="match status" value="1"/>
</dbReference>
<accession>A0A2P2BY19</accession>
<keyword evidence="1" id="KW-0378">Hydrolase</keyword>
<feature type="domain" description="PNPLA" evidence="4">
    <location>
        <begin position="6"/>
        <end position="177"/>
    </location>
</feature>
<dbReference type="GO" id="GO:0016042">
    <property type="term" value="P:lipid catabolic process"/>
    <property type="evidence" value="ECO:0007669"/>
    <property type="project" value="UniProtKB-KW"/>
</dbReference>
<dbReference type="InterPro" id="IPR002641">
    <property type="entry name" value="PNPLA_dom"/>
</dbReference>
<protein>
    <submittedName>
        <fullName evidence="5">Patatin</fullName>
    </submittedName>
</protein>
<dbReference type="Pfam" id="PF01734">
    <property type="entry name" value="Patatin"/>
    <property type="match status" value="1"/>
</dbReference>
<dbReference type="SUPFAM" id="SSF52151">
    <property type="entry name" value="FabD/lysophospholipase-like"/>
    <property type="match status" value="1"/>
</dbReference>
<dbReference type="Gene3D" id="3.40.1090.10">
    <property type="entry name" value="Cytosolic phospholipase A2 catalytic domain"/>
    <property type="match status" value="2"/>
</dbReference>
<organism evidence="5">
    <name type="scientific">metagenome</name>
    <dbReference type="NCBI Taxonomy" id="256318"/>
    <lineage>
        <taxon>unclassified sequences</taxon>
        <taxon>metagenomes</taxon>
    </lineage>
</organism>
<evidence type="ECO:0000259" key="4">
    <source>
        <dbReference type="PROSITE" id="PS51635"/>
    </source>
</evidence>
<sequence>MQKTAFVLGGGGVLGAVEVGMLRALFEHDIVPDLVLGTSVGALNGAMVAREPNSGVISRLVELWTAVGESRDLYPAQPLKTVRRAVSSGTHVFSSAPLRERLLEEFGEVTFEELPVEFQVCAASIERSAEHWFTTGPVVSAVMASAAVPGLLPPAKVGEEHFLDGGIVNSIPVGRAGQLGATRIFVLQVGRIDRPLTAPKRPWEVARVSFEIARRHRFIRELAELPDGVEAHVLPAAGTSSRDDSMFAFRDFSAVTAKMEATYEASRDYLEQL</sequence>